<proteinExistence type="inferred from homology"/>
<keyword evidence="11" id="KW-0732">Signal</keyword>
<dbReference type="SUPFAM" id="SSF49464">
    <property type="entry name" value="Carboxypeptidase regulatory domain-like"/>
    <property type="match status" value="1"/>
</dbReference>
<protein>
    <submittedName>
        <fullName evidence="14">SusC/RagA family TonB-linked outer membrane protein</fullName>
    </submittedName>
</protein>
<gene>
    <name evidence="14" type="ORF">J6I44_03890</name>
</gene>
<evidence type="ECO:0000256" key="10">
    <source>
        <dbReference type="SAM" id="MobiDB-lite"/>
    </source>
</evidence>
<reference evidence="14 15" key="1">
    <citation type="submission" date="2021-03" db="EMBL/GenBank/DDBJ databases">
        <title>Aliifodinibius sp. nov., a new bacterium isolated from saline soil.</title>
        <authorList>
            <person name="Galisteo C."/>
            <person name="De La Haba R."/>
            <person name="Sanchez-Porro C."/>
            <person name="Ventosa A."/>
        </authorList>
    </citation>
    <scope>NUCLEOTIDE SEQUENCE [LARGE SCALE GENOMIC DNA]</scope>
    <source>
        <strain evidence="14 15">1BSP15-2V2</strain>
    </source>
</reference>
<keyword evidence="3 8" id="KW-1134">Transmembrane beta strand</keyword>
<dbReference type="Pfam" id="PF07715">
    <property type="entry name" value="Plug"/>
    <property type="match status" value="1"/>
</dbReference>
<feature type="domain" description="TonB-dependent receptor-like beta-barrel" evidence="12">
    <location>
        <begin position="456"/>
        <end position="983"/>
    </location>
</feature>
<evidence type="ECO:0000256" key="9">
    <source>
        <dbReference type="RuleBase" id="RU003357"/>
    </source>
</evidence>
<accession>A0ABT3PJ66</accession>
<sequence length="1046" mass="114531">MFKKLLSTLCFILFFVPVLWAQSGSIEGTVTDEETGEVVPGANVLLVEPNRGAATNVEGRYAIKNIEPGTYTLRVTFVGYKTHSQQITITAGEMLEQDVALRSGALNLDEVVVTALGIERQARAVGYAVQEVDGASVSEAPEANLVNALAGKVAGVQINSSSGQPGASSRIIIRGNSSLLGNNQPLFVVDGIPISNEEDDNPAGNAVFTGGTSNRSLDIDPSIIKDISVLKGASATALYGSRAANGAVIITTKQGTVGQAPRIELKSSVGWADAITDGFQNEYTLGIEGFYSNGLPRERGGYTEPGYPGENPNPQTTRSWGPHKDEISQQVISDIGEVNIYDPREDFYQTGITAENALNLSGGTERGNYFFSASNLNQSGIVPETKLDRTSLTGKFGTQFGDDLNVQTSVTYTNTQNDWLAEGNGTQAYLFGLNFAPINFNIKDVQFEDGTQRMNSSAFNNPFWLSENNGFTSDVDRFIARTELKYDLLPWLSLTERIGIDTYSDKRKGKVNVGTRGTPNGSMFDQKINRSQVNSDLTLTASQDLNEDFSAELLVGNNINVRQYDYELVEGTNLNVPDFFHISNADVVTADEVVEEQRLYSVYGQATLDYRDYIYLTLTGRNDWSSTLPDDKNSYFYPSASLGFVFTDALDLFDNSFFTFGKLRMSLSQIGNDAPVYSLSTNFNQAAPGDGVRGVINYPFNGINGYTLSSSLGNPDLKPEISTEYEVGLDLRFFEGRANVDFSYYDRITRDQIFEVPVSSATGFESRLLNAGEIKNYGVEMSLGGRPIETNDFQWDLQFNFAKNTSEVVELAPGVENIFLGGFTNPQIRIEPTKGGYGVIWGTRYERNDEGQLIIGDNGLPIISGETGPIGNVQPDWTSNLRTTFRYKGVELSALFDKRQGGDILNFDLFYSVFYGTAGITGNRGSTYTYPGVNVNTGEPNDVEITRDQTYYQTHYTNSFENLVEDGGFIKLRELSLAYRLPNSLLAQTPFKSLTVKGIGRNLWIDSDFSYLDPEGSLLGAGNAQGFYHAVTPSSRSIVVSLNVSF</sequence>
<dbReference type="InterPro" id="IPR037066">
    <property type="entry name" value="Plug_dom_sf"/>
</dbReference>
<evidence type="ECO:0000256" key="3">
    <source>
        <dbReference type="ARBA" id="ARBA00022452"/>
    </source>
</evidence>
<evidence type="ECO:0000259" key="12">
    <source>
        <dbReference type="Pfam" id="PF00593"/>
    </source>
</evidence>
<feature type="signal peptide" evidence="11">
    <location>
        <begin position="1"/>
        <end position="21"/>
    </location>
</feature>
<dbReference type="PROSITE" id="PS52016">
    <property type="entry name" value="TONB_DEPENDENT_REC_3"/>
    <property type="match status" value="1"/>
</dbReference>
<keyword evidence="2 8" id="KW-0813">Transport</keyword>
<feature type="region of interest" description="Disordered" evidence="10">
    <location>
        <begin position="301"/>
        <end position="322"/>
    </location>
</feature>
<evidence type="ECO:0000256" key="6">
    <source>
        <dbReference type="ARBA" id="ARBA00023136"/>
    </source>
</evidence>
<comment type="caution">
    <text evidence="14">The sequence shown here is derived from an EMBL/GenBank/DDBJ whole genome shotgun (WGS) entry which is preliminary data.</text>
</comment>
<dbReference type="SUPFAM" id="SSF56935">
    <property type="entry name" value="Porins"/>
    <property type="match status" value="1"/>
</dbReference>
<dbReference type="InterPro" id="IPR036942">
    <property type="entry name" value="Beta-barrel_TonB_sf"/>
</dbReference>
<organism evidence="14 15">
    <name type="scientific">Fodinibius salsisoli</name>
    <dbReference type="NCBI Taxonomy" id="2820877"/>
    <lineage>
        <taxon>Bacteria</taxon>
        <taxon>Pseudomonadati</taxon>
        <taxon>Balneolota</taxon>
        <taxon>Balneolia</taxon>
        <taxon>Balneolales</taxon>
        <taxon>Balneolaceae</taxon>
        <taxon>Fodinibius</taxon>
    </lineage>
</organism>
<dbReference type="Gene3D" id="2.60.40.1120">
    <property type="entry name" value="Carboxypeptidase-like, regulatory domain"/>
    <property type="match status" value="1"/>
</dbReference>
<evidence type="ECO:0000256" key="1">
    <source>
        <dbReference type="ARBA" id="ARBA00004571"/>
    </source>
</evidence>
<evidence type="ECO:0000313" key="15">
    <source>
        <dbReference type="Proteomes" id="UP001207918"/>
    </source>
</evidence>
<dbReference type="InterPro" id="IPR012910">
    <property type="entry name" value="Plug_dom"/>
</dbReference>
<dbReference type="Pfam" id="PF13715">
    <property type="entry name" value="CarbopepD_reg_2"/>
    <property type="match status" value="1"/>
</dbReference>
<evidence type="ECO:0000256" key="5">
    <source>
        <dbReference type="ARBA" id="ARBA00023077"/>
    </source>
</evidence>
<evidence type="ECO:0000256" key="11">
    <source>
        <dbReference type="SAM" id="SignalP"/>
    </source>
</evidence>
<evidence type="ECO:0000256" key="4">
    <source>
        <dbReference type="ARBA" id="ARBA00022692"/>
    </source>
</evidence>
<dbReference type="NCBIfam" id="TIGR04057">
    <property type="entry name" value="SusC_RagA_signa"/>
    <property type="match status" value="1"/>
</dbReference>
<evidence type="ECO:0000256" key="7">
    <source>
        <dbReference type="ARBA" id="ARBA00023237"/>
    </source>
</evidence>
<dbReference type="Pfam" id="PF00593">
    <property type="entry name" value="TonB_dep_Rec_b-barrel"/>
    <property type="match status" value="1"/>
</dbReference>
<dbReference type="Gene3D" id="2.40.170.20">
    <property type="entry name" value="TonB-dependent receptor, beta-barrel domain"/>
    <property type="match status" value="1"/>
</dbReference>
<evidence type="ECO:0000313" key="14">
    <source>
        <dbReference type="EMBL" id="MCW9705975.1"/>
    </source>
</evidence>
<dbReference type="InterPro" id="IPR008969">
    <property type="entry name" value="CarboxyPept-like_regulatory"/>
</dbReference>
<dbReference type="InterPro" id="IPR000531">
    <property type="entry name" value="Beta-barrel_TonB"/>
</dbReference>
<evidence type="ECO:0000256" key="8">
    <source>
        <dbReference type="PROSITE-ProRule" id="PRU01360"/>
    </source>
</evidence>
<dbReference type="InterPro" id="IPR023997">
    <property type="entry name" value="TonB-dep_OMP_SusC/RagA_CS"/>
</dbReference>
<comment type="similarity">
    <text evidence="8 9">Belongs to the TonB-dependent receptor family.</text>
</comment>
<keyword evidence="6 8" id="KW-0472">Membrane</keyword>
<dbReference type="InterPro" id="IPR023996">
    <property type="entry name" value="TonB-dep_OMP_SusC/RagA"/>
</dbReference>
<feature type="chain" id="PRO_5047490846" evidence="11">
    <location>
        <begin position="22"/>
        <end position="1046"/>
    </location>
</feature>
<keyword evidence="5 9" id="KW-0798">TonB box</keyword>
<dbReference type="Gene3D" id="2.170.130.10">
    <property type="entry name" value="TonB-dependent receptor, plug domain"/>
    <property type="match status" value="1"/>
</dbReference>
<feature type="domain" description="TonB-dependent receptor plug" evidence="13">
    <location>
        <begin position="123"/>
        <end position="247"/>
    </location>
</feature>
<name>A0ABT3PJ66_9BACT</name>
<dbReference type="InterPro" id="IPR039426">
    <property type="entry name" value="TonB-dep_rcpt-like"/>
</dbReference>
<dbReference type="EMBL" id="JAGGJA010000002">
    <property type="protein sequence ID" value="MCW9705975.1"/>
    <property type="molecule type" value="Genomic_DNA"/>
</dbReference>
<keyword evidence="4 8" id="KW-0812">Transmembrane</keyword>
<keyword evidence="7 8" id="KW-0998">Cell outer membrane</keyword>
<evidence type="ECO:0000259" key="13">
    <source>
        <dbReference type="Pfam" id="PF07715"/>
    </source>
</evidence>
<dbReference type="Proteomes" id="UP001207918">
    <property type="component" value="Unassembled WGS sequence"/>
</dbReference>
<keyword evidence="15" id="KW-1185">Reference proteome</keyword>
<evidence type="ECO:0000256" key="2">
    <source>
        <dbReference type="ARBA" id="ARBA00022448"/>
    </source>
</evidence>
<dbReference type="RefSeq" id="WP_265764672.1">
    <property type="nucleotide sequence ID" value="NZ_JAGGJA010000002.1"/>
</dbReference>
<comment type="subcellular location">
    <subcellularLocation>
        <location evidence="1 8">Cell outer membrane</location>
        <topology evidence="1 8">Multi-pass membrane protein</topology>
    </subcellularLocation>
</comment>
<dbReference type="NCBIfam" id="TIGR04056">
    <property type="entry name" value="OMP_RagA_SusC"/>
    <property type="match status" value="1"/>
</dbReference>